<accession>A0ABS4ATG2</accession>
<organism evidence="2 3">
    <name type="scientific">Roseomonas nitratireducens</name>
    <dbReference type="NCBI Taxonomy" id="2820810"/>
    <lineage>
        <taxon>Bacteria</taxon>
        <taxon>Pseudomonadati</taxon>
        <taxon>Pseudomonadota</taxon>
        <taxon>Alphaproteobacteria</taxon>
        <taxon>Acetobacterales</taxon>
        <taxon>Roseomonadaceae</taxon>
        <taxon>Roseomonas</taxon>
    </lineage>
</organism>
<dbReference type="EMBL" id="JAGIYZ010000010">
    <property type="protein sequence ID" value="MBP0464649.1"/>
    <property type="molecule type" value="Genomic_DNA"/>
</dbReference>
<name>A0ABS4ATG2_9PROT</name>
<comment type="caution">
    <text evidence="2">The sequence shown here is derived from an EMBL/GenBank/DDBJ whole genome shotgun (WGS) entry which is preliminary data.</text>
</comment>
<dbReference type="InterPro" id="IPR013078">
    <property type="entry name" value="His_Pase_superF_clade-1"/>
</dbReference>
<keyword evidence="3" id="KW-1185">Reference proteome</keyword>
<reference evidence="2 3" key="1">
    <citation type="submission" date="2021-03" db="EMBL/GenBank/DDBJ databases">
        <authorList>
            <person name="So Y."/>
        </authorList>
    </citation>
    <scope>NUCLEOTIDE SEQUENCE [LARGE SCALE GENOMIC DNA]</scope>
    <source>
        <strain evidence="2 3">PWR1</strain>
    </source>
</reference>
<evidence type="ECO:0000256" key="1">
    <source>
        <dbReference type="SAM" id="SignalP"/>
    </source>
</evidence>
<dbReference type="SUPFAM" id="SSF53254">
    <property type="entry name" value="Phosphoglycerate mutase-like"/>
    <property type="match status" value="1"/>
</dbReference>
<dbReference type="Proteomes" id="UP000680815">
    <property type="component" value="Unassembled WGS sequence"/>
</dbReference>
<evidence type="ECO:0000313" key="3">
    <source>
        <dbReference type="Proteomes" id="UP000680815"/>
    </source>
</evidence>
<dbReference type="InterPro" id="IPR029033">
    <property type="entry name" value="His_PPase_superfam"/>
</dbReference>
<sequence>MASVERRALLASLVASPAMAQGAVPDWVGLLRGGGHVLYMRHAITDRSQVDTGRLGDRAGQRNLSAAGIAQARDISAAFGRLRIPLGAVRSSPVFRAVDTAGIMARGLPVDVTMDLVADDYTADIPAAMASLRRALATPPAPGRNTLLVGHIHKFGPAAMGRMLRQEEFPEGAIAMVEPRPPGFAVLGVLRPEEILAAAA</sequence>
<gene>
    <name evidence="2" type="ORF">J5Y09_12085</name>
</gene>
<evidence type="ECO:0000313" key="2">
    <source>
        <dbReference type="EMBL" id="MBP0464649.1"/>
    </source>
</evidence>
<dbReference type="RefSeq" id="WP_209352041.1">
    <property type="nucleotide sequence ID" value="NZ_JAGIYZ010000010.1"/>
</dbReference>
<dbReference type="CDD" id="cd07040">
    <property type="entry name" value="HP"/>
    <property type="match status" value="1"/>
</dbReference>
<protein>
    <submittedName>
        <fullName evidence="2">Histidine phosphatase family protein</fullName>
    </submittedName>
</protein>
<feature type="chain" id="PRO_5045953262" evidence="1">
    <location>
        <begin position="21"/>
        <end position="200"/>
    </location>
</feature>
<dbReference type="Pfam" id="PF00300">
    <property type="entry name" value="His_Phos_1"/>
    <property type="match status" value="1"/>
</dbReference>
<proteinExistence type="predicted"/>
<dbReference type="Gene3D" id="3.40.50.1240">
    <property type="entry name" value="Phosphoglycerate mutase-like"/>
    <property type="match status" value="1"/>
</dbReference>
<feature type="signal peptide" evidence="1">
    <location>
        <begin position="1"/>
        <end position="20"/>
    </location>
</feature>
<keyword evidence="1" id="KW-0732">Signal</keyword>